<keyword evidence="3" id="KW-1003">Cell membrane</keyword>
<evidence type="ECO:0000313" key="8">
    <source>
        <dbReference type="EMBL" id="UUD36978.1"/>
    </source>
</evidence>
<keyword evidence="4 7" id="KW-0812">Transmembrane</keyword>
<dbReference type="PANTHER" id="PTHR43663:SF1">
    <property type="entry name" value="CHROMATE TRANSPORTER"/>
    <property type="match status" value="1"/>
</dbReference>
<accession>A0ABY5J2I3</accession>
<evidence type="ECO:0000256" key="2">
    <source>
        <dbReference type="ARBA" id="ARBA00005262"/>
    </source>
</evidence>
<dbReference type="EMBL" id="CP101808">
    <property type="protein sequence ID" value="UUD36978.1"/>
    <property type="molecule type" value="Genomic_DNA"/>
</dbReference>
<evidence type="ECO:0000256" key="1">
    <source>
        <dbReference type="ARBA" id="ARBA00004651"/>
    </source>
</evidence>
<dbReference type="Proteomes" id="UP001059576">
    <property type="component" value="Chromosome"/>
</dbReference>
<dbReference type="RefSeq" id="WP_129722629.1">
    <property type="nucleotide sequence ID" value="NZ_CP101808.1"/>
</dbReference>
<feature type="transmembrane region" description="Helical" evidence="7">
    <location>
        <begin position="140"/>
        <end position="159"/>
    </location>
</feature>
<evidence type="ECO:0000256" key="6">
    <source>
        <dbReference type="ARBA" id="ARBA00023136"/>
    </source>
</evidence>
<name>A0ABY5J2I3_9BACT</name>
<feature type="transmembrane region" description="Helical" evidence="7">
    <location>
        <begin position="165"/>
        <end position="183"/>
    </location>
</feature>
<keyword evidence="6 7" id="KW-0472">Membrane</keyword>
<gene>
    <name evidence="8" type="ORF">NPA09_00130</name>
</gene>
<keyword evidence="9" id="KW-1185">Reference proteome</keyword>
<reference evidence="8" key="1">
    <citation type="submission" date="2022-07" db="EMBL/GenBank/DDBJ databases">
        <title>Complete genome of Mycoplasma equigenitalium type strain T37.</title>
        <authorList>
            <person name="Spergser J."/>
        </authorList>
    </citation>
    <scope>NUCLEOTIDE SEQUENCE</scope>
    <source>
        <strain evidence="8">T37</strain>
    </source>
</reference>
<dbReference type="Pfam" id="PF02417">
    <property type="entry name" value="Chromate_transp"/>
    <property type="match status" value="1"/>
</dbReference>
<evidence type="ECO:0000256" key="7">
    <source>
        <dbReference type="SAM" id="Phobius"/>
    </source>
</evidence>
<dbReference type="PANTHER" id="PTHR43663">
    <property type="entry name" value="CHROMATE TRANSPORT PROTEIN-RELATED"/>
    <property type="match status" value="1"/>
</dbReference>
<evidence type="ECO:0000313" key="9">
    <source>
        <dbReference type="Proteomes" id="UP001059576"/>
    </source>
</evidence>
<dbReference type="InterPro" id="IPR052518">
    <property type="entry name" value="CHR_Transporter"/>
</dbReference>
<feature type="transmembrane region" description="Helical" evidence="7">
    <location>
        <begin position="6"/>
        <end position="32"/>
    </location>
</feature>
<comment type="similarity">
    <text evidence="2">Belongs to the chromate ion transporter (CHR) (TC 2.A.51) family.</text>
</comment>
<comment type="subcellular location">
    <subcellularLocation>
        <location evidence="1">Cell membrane</location>
        <topology evidence="1">Multi-pass membrane protein</topology>
    </subcellularLocation>
</comment>
<keyword evidence="5 7" id="KW-1133">Transmembrane helix</keyword>
<organism evidence="8 9">
    <name type="scientific">Mycoplasmopsis equigenitalium</name>
    <dbReference type="NCBI Taxonomy" id="114883"/>
    <lineage>
        <taxon>Bacteria</taxon>
        <taxon>Bacillati</taxon>
        <taxon>Mycoplasmatota</taxon>
        <taxon>Mycoplasmoidales</taxon>
        <taxon>Metamycoplasmataceae</taxon>
        <taxon>Mycoplasmopsis</taxon>
    </lineage>
</organism>
<evidence type="ECO:0000256" key="3">
    <source>
        <dbReference type="ARBA" id="ARBA00022475"/>
    </source>
</evidence>
<dbReference type="InterPro" id="IPR003370">
    <property type="entry name" value="Chromate_transpt"/>
</dbReference>
<evidence type="ECO:0000256" key="5">
    <source>
        <dbReference type="ARBA" id="ARBA00022989"/>
    </source>
</evidence>
<sequence>MPKKTSFWIVLWVIIKISFISFGGGNAVFPVLKRDVVEKRNWIDEHEFNELIIKTNLLPGPSIVQSFTYISIRMLGFWRGMIVTLIGTLPHVLFFFGIFLGISYLPQRYLLVVSAAVLPTVAGIVLAFTIDFIKKNKGSVHAATFWIIFIFTLAYSLFVPAPFNAPIFPMLVIIVYVTILFIVTSKKTKVKTNVQEQEGEENA</sequence>
<protein>
    <submittedName>
        <fullName evidence="8">Chromate transporter</fullName>
    </submittedName>
</protein>
<feature type="transmembrane region" description="Helical" evidence="7">
    <location>
        <begin position="82"/>
        <end position="103"/>
    </location>
</feature>
<proteinExistence type="inferred from homology"/>
<evidence type="ECO:0000256" key="4">
    <source>
        <dbReference type="ARBA" id="ARBA00022692"/>
    </source>
</evidence>
<feature type="transmembrane region" description="Helical" evidence="7">
    <location>
        <begin position="109"/>
        <end position="128"/>
    </location>
</feature>